<feature type="non-terminal residue" evidence="1">
    <location>
        <position position="60"/>
    </location>
</feature>
<sequence>MEDNTLNLEAGDSVKLYFPSNKEEEAVVINSVRKKDKGGDKIDSPEVKYFRASSGKEAMF</sequence>
<organism evidence="1 2">
    <name type="scientific">Clostridium thailandense</name>
    <dbReference type="NCBI Taxonomy" id="2794346"/>
    <lineage>
        <taxon>Bacteria</taxon>
        <taxon>Bacillati</taxon>
        <taxon>Bacillota</taxon>
        <taxon>Clostridia</taxon>
        <taxon>Eubacteriales</taxon>
        <taxon>Clostridiaceae</taxon>
        <taxon>Clostridium</taxon>
    </lineage>
</organism>
<name>A0A949TP01_9CLOT</name>
<dbReference type="Proteomes" id="UP000694308">
    <property type="component" value="Unassembled WGS sequence"/>
</dbReference>
<dbReference type="AlphaFoldDB" id="A0A949TP01"/>
<comment type="caution">
    <text evidence="1">The sequence shown here is derived from an EMBL/GenBank/DDBJ whole genome shotgun (WGS) entry which is preliminary data.</text>
</comment>
<proteinExistence type="predicted"/>
<accession>A0A949TP01</accession>
<gene>
    <name evidence="1" type="ORF">I6U48_23740</name>
</gene>
<dbReference type="EMBL" id="JAEEGC010000140">
    <property type="protein sequence ID" value="MBV7275910.1"/>
    <property type="molecule type" value="Genomic_DNA"/>
</dbReference>
<evidence type="ECO:0000313" key="1">
    <source>
        <dbReference type="EMBL" id="MBV7275910.1"/>
    </source>
</evidence>
<evidence type="ECO:0000313" key="2">
    <source>
        <dbReference type="Proteomes" id="UP000694308"/>
    </source>
</evidence>
<protein>
    <submittedName>
        <fullName evidence="1">Uncharacterized protein</fullName>
    </submittedName>
</protein>
<keyword evidence="2" id="KW-1185">Reference proteome</keyword>
<reference evidence="1" key="1">
    <citation type="submission" date="2020-12" db="EMBL/GenBank/DDBJ databases">
        <title>Clostridium thailandense sp. nov., a novel acetogenic bacterium isolated from peat land soil in Thailand.</title>
        <authorList>
            <person name="Chaikitkaew S."/>
            <person name="Birkeland N.K."/>
        </authorList>
    </citation>
    <scope>NUCLEOTIDE SEQUENCE</scope>
    <source>
        <strain evidence="1">PL3</strain>
    </source>
</reference>